<organism evidence="1 2">
    <name type="scientific">Golovinomyces cichoracearum</name>
    <dbReference type="NCBI Taxonomy" id="62708"/>
    <lineage>
        <taxon>Eukaryota</taxon>
        <taxon>Fungi</taxon>
        <taxon>Dikarya</taxon>
        <taxon>Ascomycota</taxon>
        <taxon>Pezizomycotina</taxon>
        <taxon>Leotiomycetes</taxon>
        <taxon>Erysiphales</taxon>
        <taxon>Erysiphaceae</taxon>
        <taxon>Golovinomyces</taxon>
    </lineage>
</organism>
<name>A0A420HXY4_9PEZI</name>
<evidence type="ECO:0000313" key="2">
    <source>
        <dbReference type="Proteomes" id="UP000285405"/>
    </source>
</evidence>
<protein>
    <submittedName>
        <fullName evidence="1">Uncharacterized protein</fullName>
    </submittedName>
</protein>
<dbReference type="EMBL" id="MCBR01014868">
    <property type="protein sequence ID" value="RKF62303.1"/>
    <property type="molecule type" value="Genomic_DNA"/>
</dbReference>
<dbReference type="AlphaFoldDB" id="A0A420HXY4"/>
<comment type="caution">
    <text evidence="1">The sequence shown here is derived from an EMBL/GenBank/DDBJ whole genome shotgun (WGS) entry which is preliminary data.</text>
</comment>
<reference evidence="1 2" key="1">
    <citation type="journal article" date="2018" name="BMC Genomics">
        <title>Comparative genome analyses reveal sequence features reflecting distinct modes of host-adaptation between dicot and monocot powdery mildew.</title>
        <authorList>
            <person name="Wu Y."/>
            <person name="Ma X."/>
            <person name="Pan Z."/>
            <person name="Kale S.D."/>
            <person name="Song Y."/>
            <person name="King H."/>
            <person name="Zhang Q."/>
            <person name="Presley C."/>
            <person name="Deng X."/>
            <person name="Wei C.I."/>
            <person name="Xiao S."/>
        </authorList>
    </citation>
    <scope>NUCLEOTIDE SEQUENCE [LARGE SCALE GENOMIC DNA]</scope>
    <source>
        <strain evidence="1">UCSC1</strain>
    </source>
</reference>
<proteinExistence type="predicted"/>
<accession>A0A420HXY4</accession>
<dbReference type="Proteomes" id="UP000285405">
    <property type="component" value="Unassembled WGS sequence"/>
</dbReference>
<gene>
    <name evidence="1" type="ORF">GcC1_148029</name>
</gene>
<evidence type="ECO:0000313" key="1">
    <source>
        <dbReference type="EMBL" id="RKF62303.1"/>
    </source>
</evidence>
<sequence>MSSRAARYREFVRQLPHCRDSDRLGPSDWNNLSDVCNEAWHRSRFSESVRRATEFLTGLEAFVSSNPECDLIVFSNRLGVLDSLLSNHFSNDGDNADYDRVMLEVVAVDTTRGAIVPLTARKISFAIRGFLRR</sequence>